<sequence>MLWFLGGKKGSSKSESVSLEVVDPRDIDGHCLITGNLQIRGDVYFSGQLRVDGRIDGKVSVFEGGRGQLVVSKGAVINGPIYANTVLVDGTINGPMDVEEKLECRPNAVIRGRVVYGSIHISDGAKIEAQCQQRTTITQTVSVSEDSAFSAPLLATRDVTSKLSE</sequence>
<evidence type="ECO:0000313" key="2">
    <source>
        <dbReference type="EMBL" id="TKW61461.1"/>
    </source>
</evidence>
<name>A0A6N4R8E7_BLAVI</name>
<reference evidence="2 3" key="1">
    <citation type="journal article" date="2017" name="Nat. Commun.">
        <title>In situ click chemistry generation of cyclooxygenase-2 inhibitors.</title>
        <authorList>
            <person name="Bhardwaj A."/>
            <person name="Kaur J."/>
            <person name="Wuest M."/>
            <person name="Wuest F."/>
        </authorList>
    </citation>
    <scope>NUCLEOTIDE SEQUENCE [LARGE SCALE GENOMIC DNA]</scope>
    <source>
        <strain evidence="2">S2_018_000_R2_106</strain>
    </source>
</reference>
<comment type="similarity">
    <text evidence="1">Belongs to the bactofilin family.</text>
</comment>
<dbReference type="EMBL" id="VAFM01000001">
    <property type="protein sequence ID" value="TKW61461.1"/>
    <property type="molecule type" value="Genomic_DNA"/>
</dbReference>
<proteinExistence type="inferred from homology"/>
<comment type="caution">
    <text evidence="2">The sequence shown here is derived from an EMBL/GenBank/DDBJ whole genome shotgun (WGS) entry which is preliminary data.</text>
</comment>
<dbReference type="PANTHER" id="PTHR35024">
    <property type="entry name" value="HYPOTHETICAL CYTOSOLIC PROTEIN"/>
    <property type="match status" value="1"/>
</dbReference>
<organism evidence="2 3">
    <name type="scientific">Blastochloris viridis</name>
    <name type="common">Rhodopseudomonas viridis</name>
    <dbReference type="NCBI Taxonomy" id="1079"/>
    <lineage>
        <taxon>Bacteria</taxon>
        <taxon>Pseudomonadati</taxon>
        <taxon>Pseudomonadota</taxon>
        <taxon>Alphaproteobacteria</taxon>
        <taxon>Hyphomicrobiales</taxon>
        <taxon>Blastochloridaceae</taxon>
        <taxon>Blastochloris</taxon>
    </lineage>
</organism>
<dbReference type="AlphaFoldDB" id="A0A6N4R8E7"/>
<gene>
    <name evidence="2" type="ORF">DI628_02240</name>
</gene>
<dbReference type="Proteomes" id="UP000320948">
    <property type="component" value="Unassembled WGS sequence"/>
</dbReference>
<dbReference type="Pfam" id="PF04519">
    <property type="entry name" value="Bactofilin"/>
    <property type="match status" value="1"/>
</dbReference>
<protein>
    <submittedName>
        <fullName evidence="2">Polymer-forming cytoskeletal protein</fullName>
    </submittedName>
</protein>
<accession>A0A6N4R8E7</accession>
<evidence type="ECO:0000313" key="3">
    <source>
        <dbReference type="Proteomes" id="UP000320948"/>
    </source>
</evidence>
<dbReference type="InterPro" id="IPR007607">
    <property type="entry name" value="BacA/B"/>
</dbReference>
<evidence type="ECO:0000256" key="1">
    <source>
        <dbReference type="ARBA" id="ARBA00044755"/>
    </source>
</evidence>
<dbReference type="PANTHER" id="PTHR35024:SF4">
    <property type="entry name" value="POLYMER-FORMING CYTOSKELETAL PROTEIN"/>
    <property type="match status" value="1"/>
</dbReference>